<keyword evidence="3" id="KW-1185">Reference proteome</keyword>
<feature type="chain" id="PRO_5035269565" evidence="1">
    <location>
        <begin position="23"/>
        <end position="123"/>
    </location>
</feature>
<sequence length="123" mass="12634">MTPRSAALLAGALLALGLPAAAAQGQALADTDAIARVPREAGNVVGGGSFRMLGGGDDLVIRTDAAGPWQEGRNGRLVNHEGEQEVAYLGNLPRSEGRHAVLPGGGDESRIVCVATTVRRRRG</sequence>
<comment type="caution">
    <text evidence="2">The sequence shown here is derived from an EMBL/GenBank/DDBJ whole genome shotgun (WGS) entry which is preliminary data.</text>
</comment>
<proteinExistence type="predicted"/>
<dbReference type="EMBL" id="BMKS01000005">
    <property type="protein sequence ID" value="GGG33301.1"/>
    <property type="molecule type" value="Genomic_DNA"/>
</dbReference>
<keyword evidence="1" id="KW-0732">Signal</keyword>
<dbReference type="RefSeq" id="WP_188900014.1">
    <property type="nucleotide sequence ID" value="NZ_BMKS01000005.1"/>
</dbReference>
<evidence type="ECO:0000256" key="1">
    <source>
        <dbReference type="SAM" id="SignalP"/>
    </source>
</evidence>
<protein>
    <submittedName>
        <fullName evidence="2">Uncharacterized protein</fullName>
    </submittedName>
</protein>
<reference evidence="2 3" key="1">
    <citation type="journal article" date="2014" name="Int. J. Syst. Evol. Microbiol.">
        <title>Complete genome sequence of Corynebacterium casei LMG S-19264T (=DSM 44701T), isolated from a smear-ripened cheese.</title>
        <authorList>
            <consortium name="US DOE Joint Genome Institute (JGI-PGF)"/>
            <person name="Walter F."/>
            <person name="Albersmeier A."/>
            <person name="Kalinowski J."/>
            <person name="Ruckert C."/>
        </authorList>
    </citation>
    <scope>NUCLEOTIDE SEQUENCE [LARGE SCALE GENOMIC DNA]</scope>
    <source>
        <strain evidence="2 3">CGMCC 1.16330</strain>
    </source>
</reference>
<gene>
    <name evidence="2" type="ORF">GCM10010964_21480</name>
</gene>
<dbReference type="Proteomes" id="UP000597507">
    <property type="component" value="Unassembled WGS sequence"/>
</dbReference>
<evidence type="ECO:0000313" key="3">
    <source>
        <dbReference type="Proteomes" id="UP000597507"/>
    </source>
</evidence>
<accession>A0A8J2ZBS8</accession>
<feature type="signal peptide" evidence="1">
    <location>
        <begin position="1"/>
        <end position="22"/>
    </location>
</feature>
<dbReference type="AlphaFoldDB" id="A0A8J2ZBS8"/>
<organism evidence="2 3">
    <name type="scientific">Caldovatus sediminis</name>
    <dbReference type="NCBI Taxonomy" id="2041189"/>
    <lineage>
        <taxon>Bacteria</taxon>
        <taxon>Pseudomonadati</taxon>
        <taxon>Pseudomonadota</taxon>
        <taxon>Alphaproteobacteria</taxon>
        <taxon>Acetobacterales</taxon>
        <taxon>Roseomonadaceae</taxon>
        <taxon>Caldovatus</taxon>
    </lineage>
</organism>
<evidence type="ECO:0000313" key="2">
    <source>
        <dbReference type="EMBL" id="GGG33301.1"/>
    </source>
</evidence>
<name>A0A8J2ZBS8_9PROT</name>